<dbReference type="EMBL" id="JANAVB010025598">
    <property type="protein sequence ID" value="KAJ6820457.1"/>
    <property type="molecule type" value="Genomic_DNA"/>
</dbReference>
<gene>
    <name evidence="3" type="ORF">M6B38_397110</name>
</gene>
<reference evidence="3" key="1">
    <citation type="journal article" date="2023" name="GigaByte">
        <title>Genome assembly of the bearded iris, Iris pallida Lam.</title>
        <authorList>
            <person name="Bruccoleri R.E."/>
            <person name="Oakeley E.J."/>
            <person name="Faust A.M.E."/>
            <person name="Altorfer M."/>
            <person name="Dessus-Babus S."/>
            <person name="Burckhardt D."/>
            <person name="Oertli M."/>
            <person name="Naumann U."/>
            <person name="Petersen F."/>
            <person name="Wong J."/>
        </authorList>
    </citation>
    <scope>NUCLEOTIDE SEQUENCE</scope>
    <source>
        <strain evidence="3">GSM-AAB239-AS_SAM_17_03QT</strain>
    </source>
</reference>
<evidence type="ECO:0000313" key="4">
    <source>
        <dbReference type="Proteomes" id="UP001140949"/>
    </source>
</evidence>
<feature type="transmembrane region" description="Helical" evidence="2">
    <location>
        <begin position="72"/>
        <end position="92"/>
    </location>
</feature>
<protein>
    <submittedName>
        <fullName evidence="3">RNA pseudouridine synthase 4, mitochondrial</fullName>
    </submittedName>
</protein>
<feature type="region of interest" description="Disordered" evidence="1">
    <location>
        <begin position="14"/>
        <end position="39"/>
    </location>
</feature>
<dbReference type="AlphaFoldDB" id="A0AAX6FVZ6"/>
<sequence length="124" mass="13390">MALSAPIRVGTRRHLLRRPGPAGRESGAHHRSEVGPSLLTPPAHVPSLEALSAAAGQLRSLASCLRKCQAKLWTGLACYLHLPIIFLMVFHFSATSRGHKQDPIGTEQHGHCTGFGVSLLPNFR</sequence>
<proteinExistence type="predicted"/>
<organism evidence="3 4">
    <name type="scientific">Iris pallida</name>
    <name type="common">Sweet iris</name>
    <dbReference type="NCBI Taxonomy" id="29817"/>
    <lineage>
        <taxon>Eukaryota</taxon>
        <taxon>Viridiplantae</taxon>
        <taxon>Streptophyta</taxon>
        <taxon>Embryophyta</taxon>
        <taxon>Tracheophyta</taxon>
        <taxon>Spermatophyta</taxon>
        <taxon>Magnoliopsida</taxon>
        <taxon>Liliopsida</taxon>
        <taxon>Asparagales</taxon>
        <taxon>Iridaceae</taxon>
        <taxon>Iridoideae</taxon>
        <taxon>Irideae</taxon>
        <taxon>Iris</taxon>
    </lineage>
</organism>
<evidence type="ECO:0000313" key="3">
    <source>
        <dbReference type="EMBL" id="KAJ6820457.1"/>
    </source>
</evidence>
<dbReference type="Proteomes" id="UP001140949">
    <property type="component" value="Unassembled WGS sequence"/>
</dbReference>
<keyword evidence="2" id="KW-0472">Membrane</keyword>
<name>A0AAX6FVZ6_IRIPA</name>
<reference evidence="3" key="2">
    <citation type="submission" date="2023-04" db="EMBL/GenBank/DDBJ databases">
        <authorList>
            <person name="Bruccoleri R.E."/>
            <person name="Oakeley E.J."/>
            <person name="Faust A.-M."/>
            <person name="Dessus-Babus S."/>
            <person name="Altorfer M."/>
            <person name="Burckhardt D."/>
            <person name="Oertli M."/>
            <person name="Naumann U."/>
            <person name="Petersen F."/>
            <person name="Wong J."/>
        </authorList>
    </citation>
    <scope>NUCLEOTIDE SEQUENCE</scope>
    <source>
        <strain evidence="3">GSM-AAB239-AS_SAM_17_03QT</strain>
        <tissue evidence="3">Leaf</tissue>
    </source>
</reference>
<keyword evidence="2" id="KW-0812">Transmembrane</keyword>
<comment type="caution">
    <text evidence="3">The sequence shown here is derived from an EMBL/GenBank/DDBJ whole genome shotgun (WGS) entry which is preliminary data.</text>
</comment>
<evidence type="ECO:0000256" key="1">
    <source>
        <dbReference type="SAM" id="MobiDB-lite"/>
    </source>
</evidence>
<evidence type="ECO:0000256" key="2">
    <source>
        <dbReference type="SAM" id="Phobius"/>
    </source>
</evidence>
<keyword evidence="4" id="KW-1185">Reference proteome</keyword>
<accession>A0AAX6FVZ6</accession>
<keyword evidence="2" id="KW-1133">Transmembrane helix</keyword>